<reference evidence="1 2" key="1">
    <citation type="submission" date="2019-12" db="EMBL/GenBank/DDBJ databases">
        <title>Comparative genomics gives insights into the taxonomy of the Azoarcus-Aromatoleum group and reveals separate origins of nif in the plant-associated Azoarcus and non-plant-associated Aromatoleum sub-groups.</title>
        <authorList>
            <person name="Lafos M."/>
            <person name="Maluk M."/>
            <person name="Batista M."/>
            <person name="Junghare M."/>
            <person name="Carmona M."/>
            <person name="Faoro H."/>
            <person name="Cruz L.M."/>
            <person name="Battistoni F."/>
            <person name="De Souza E."/>
            <person name="Pedrosa F."/>
            <person name="Chen W.-M."/>
            <person name="Poole P.S."/>
            <person name="Dixon R.A."/>
            <person name="James E.K."/>
        </authorList>
    </citation>
    <scope>NUCLEOTIDE SEQUENCE [LARGE SCALE GENOMIC DNA]</scope>
    <source>
        <strain evidence="1 2">T</strain>
    </source>
</reference>
<dbReference type="EMBL" id="WTVS01000047">
    <property type="protein sequence ID" value="NMF99559.1"/>
    <property type="molecule type" value="Genomic_DNA"/>
</dbReference>
<gene>
    <name evidence="1" type="ORF">GPA27_19460</name>
</gene>
<evidence type="ECO:0000313" key="2">
    <source>
        <dbReference type="Proteomes" id="UP000634522"/>
    </source>
</evidence>
<protein>
    <submittedName>
        <fullName evidence="1">Uncharacterized protein</fullName>
    </submittedName>
</protein>
<dbReference type="Proteomes" id="UP000634522">
    <property type="component" value="Unassembled WGS sequence"/>
</dbReference>
<comment type="caution">
    <text evidence="1">The sequence shown here is derived from an EMBL/GenBank/DDBJ whole genome shotgun (WGS) entry which is preliminary data.</text>
</comment>
<accession>A0ABX1NK52</accession>
<organism evidence="1 2">
    <name type="scientific">Aromatoleum toluolicum</name>
    <dbReference type="NCBI Taxonomy" id="90060"/>
    <lineage>
        <taxon>Bacteria</taxon>
        <taxon>Pseudomonadati</taxon>
        <taxon>Pseudomonadota</taxon>
        <taxon>Betaproteobacteria</taxon>
        <taxon>Rhodocyclales</taxon>
        <taxon>Rhodocyclaceae</taxon>
        <taxon>Aromatoleum</taxon>
    </lineage>
</organism>
<keyword evidence="2" id="KW-1185">Reference proteome</keyword>
<evidence type="ECO:0000313" key="1">
    <source>
        <dbReference type="EMBL" id="NMF99559.1"/>
    </source>
</evidence>
<proteinExistence type="predicted"/>
<name>A0ABX1NK52_9RHOO</name>
<sequence length="152" mass="17254">MSARLIAVNDRGIRIGEHHQNARLTDAEVDLIRELHEDEGMGYGELAKRFDVGKSTIADICTYRRRAQTIARWVRIQEKCELIDRSDYLDAESLAAHLGYPNRQAMTATHDRLPTPDTVFEGKPLWHKDTATALLEMRSRAIHAAFGGKKEI</sequence>